<sequence length="194" mass="22561">MTDKFDWDNAVNEWQNHEPDMPALKKNMLWQSWRMKLVLALDIIGLLVLFPFAYFIFLSDEAMSIKVWFSLVCIIAAVGVYFDFYLRKDLWELPSTTKGVFRHLIKRAEAGIKIARFSIVYLSLFLLFLVGWGLYLVFFETERLAKAGSLTSLIIGSTVIVISIAVSIWYKKRKEVQLESARKDYEAFIQPDID</sequence>
<keyword evidence="1" id="KW-1133">Transmembrane helix</keyword>
<feature type="transmembrane region" description="Helical" evidence="1">
    <location>
        <begin position="37"/>
        <end position="59"/>
    </location>
</feature>
<organism evidence="2 3">
    <name type="scientific">Pleionea mediterranea</name>
    <dbReference type="NCBI Taxonomy" id="523701"/>
    <lineage>
        <taxon>Bacteria</taxon>
        <taxon>Pseudomonadati</taxon>
        <taxon>Pseudomonadota</taxon>
        <taxon>Gammaproteobacteria</taxon>
        <taxon>Oceanospirillales</taxon>
        <taxon>Pleioneaceae</taxon>
        <taxon>Pleionea</taxon>
    </lineage>
</organism>
<dbReference type="AlphaFoldDB" id="A0A316G0C8"/>
<dbReference type="RefSeq" id="WP_109761413.1">
    <property type="nucleotide sequence ID" value="NZ_QGGU01000001.1"/>
</dbReference>
<evidence type="ECO:0000313" key="2">
    <source>
        <dbReference type="EMBL" id="PWK54289.1"/>
    </source>
</evidence>
<feature type="transmembrane region" description="Helical" evidence="1">
    <location>
        <begin position="114"/>
        <end position="138"/>
    </location>
</feature>
<feature type="transmembrane region" description="Helical" evidence="1">
    <location>
        <begin position="150"/>
        <end position="170"/>
    </location>
</feature>
<evidence type="ECO:0000313" key="3">
    <source>
        <dbReference type="Proteomes" id="UP000245790"/>
    </source>
</evidence>
<comment type="caution">
    <text evidence="2">The sequence shown here is derived from an EMBL/GenBank/DDBJ whole genome shotgun (WGS) entry which is preliminary data.</text>
</comment>
<proteinExistence type="predicted"/>
<keyword evidence="1" id="KW-0472">Membrane</keyword>
<feature type="transmembrane region" description="Helical" evidence="1">
    <location>
        <begin position="65"/>
        <end position="86"/>
    </location>
</feature>
<name>A0A316G0C8_9GAMM</name>
<reference evidence="2 3" key="1">
    <citation type="submission" date="2018-05" db="EMBL/GenBank/DDBJ databases">
        <title>Genomic Encyclopedia of Type Strains, Phase IV (KMG-IV): sequencing the most valuable type-strain genomes for metagenomic binning, comparative biology and taxonomic classification.</title>
        <authorList>
            <person name="Goeker M."/>
        </authorList>
    </citation>
    <scope>NUCLEOTIDE SEQUENCE [LARGE SCALE GENOMIC DNA]</scope>
    <source>
        <strain evidence="2 3">DSM 25350</strain>
    </source>
</reference>
<keyword evidence="1" id="KW-0812">Transmembrane</keyword>
<keyword evidence="3" id="KW-1185">Reference proteome</keyword>
<dbReference type="OrthoDB" id="9854486at2"/>
<dbReference type="EMBL" id="QGGU01000001">
    <property type="protein sequence ID" value="PWK54289.1"/>
    <property type="molecule type" value="Genomic_DNA"/>
</dbReference>
<dbReference type="Proteomes" id="UP000245790">
    <property type="component" value="Unassembled WGS sequence"/>
</dbReference>
<gene>
    <name evidence="2" type="ORF">C8D97_101137</name>
</gene>
<accession>A0A316G0C8</accession>
<protein>
    <submittedName>
        <fullName evidence="2">Uncharacterized protein</fullName>
    </submittedName>
</protein>
<evidence type="ECO:0000256" key="1">
    <source>
        <dbReference type="SAM" id="Phobius"/>
    </source>
</evidence>